<evidence type="ECO:0000313" key="3">
    <source>
        <dbReference type="Proteomes" id="UP001630127"/>
    </source>
</evidence>
<proteinExistence type="predicted"/>
<dbReference type="Proteomes" id="UP001630127">
    <property type="component" value="Unassembled WGS sequence"/>
</dbReference>
<dbReference type="InterPro" id="IPR039608">
    <property type="entry name" value="VQ_1/10"/>
</dbReference>
<sequence>MSSGPGYSAASRHPVKVVIINTQHVETDAMSFKSVVQRLTGKDSKIEIHHDNPSSNCSSGSYGTTNFESAATNVQLSSSSSHVPVMSRGLSFKDFDWFLKELPPLDELFRLCSE</sequence>
<keyword evidence="3" id="KW-1185">Reference proteome</keyword>
<evidence type="ECO:0000259" key="1">
    <source>
        <dbReference type="Pfam" id="PF05678"/>
    </source>
</evidence>
<dbReference type="PANTHER" id="PTHR34777:SF1">
    <property type="entry name" value="VQ MOTIF-CONTAINING PROTEIN 10"/>
    <property type="match status" value="1"/>
</dbReference>
<gene>
    <name evidence="2" type="ORF">ACH5RR_037459</name>
</gene>
<protein>
    <recommendedName>
        <fullName evidence="1">VQ domain-containing protein</fullName>
    </recommendedName>
</protein>
<dbReference type="InterPro" id="IPR008889">
    <property type="entry name" value="VQ"/>
</dbReference>
<organism evidence="2 3">
    <name type="scientific">Cinchona calisaya</name>
    <dbReference type="NCBI Taxonomy" id="153742"/>
    <lineage>
        <taxon>Eukaryota</taxon>
        <taxon>Viridiplantae</taxon>
        <taxon>Streptophyta</taxon>
        <taxon>Embryophyta</taxon>
        <taxon>Tracheophyta</taxon>
        <taxon>Spermatophyta</taxon>
        <taxon>Magnoliopsida</taxon>
        <taxon>eudicotyledons</taxon>
        <taxon>Gunneridae</taxon>
        <taxon>Pentapetalae</taxon>
        <taxon>asterids</taxon>
        <taxon>lamiids</taxon>
        <taxon>Gentianales</taxon>
        <taxon>Rubiaceae</taxon>
        <taxon>Cinchonoideae</taxon>
        <taxon>Cinchoneae</taxon>
        <taxon>Cinchona</taxon>
    </lineage>
</organism>
<dbReference type="Pfam" id="PF05678">
    <property type="entry name" value="VQ"/>
    <property type="match status" value="1"/>
</dbReference>
<feature type="domain" description="VQ" evidence="1">
    <location>
        <begin position="19"/>
        <end position="44"/>
    </location>
</feature>
<name>A0ABD2Y9Z8_9GENT</name>
<evidence type="ECO:0000313" key="2">
    <source>
        <dbReference type="EMBL" id="KAL3503010.1"/>
    </source>
</evidence>
<dbReference type="EMBL" id="JBJUIK010000015">
    <property type="protein sequence ID" value="KAL3503010.1"/>
    <property type="molecule type" value="Genomic_DNA"/>
</dbReference>
<comment type="caution">
    <text evidence="2">The sequence shown here is derived from an EMBL/GenBank/DDBJ whole genome shotgun (WGS) entry which is preliminary data.</text>
</comment>
<reference evidence="2 3" key="1">
    <citation type="submission" date="2024-11" db="EMBL/GenBank/DDBJ databases">
        <title>A near-complete genome assembly of Cinchona calisaya.</title>
        <authorList>
            <person name="Lian D.C."/>
            <person name="Zhao X.W."/>
            <person name="Wei L."/>
        </authorList>
    </citation>
    <scope>NUCLEOTIDE SEQUENCE [LARGE SCALE GENOMIC DNA]</scope>
    <source>
        <tissue evidence="2">Nenye</tissue>
    </source>
</reference>
<dbReference type="PANTHER" id="PTHR34777">
    <property type="entry name" value="VQ MOTIF-CONTAINING PROTEIN 10"/>
    <property type="match status" value="1"/>
</dbReference>
<accession>A0ABD2Y9Z8</accession>
<dbReference type="AlphaFoldDB" id="A0ABD2Y9Z8"/>